<dbReference type="OMA" id="FGIAFCE"/>
<dbReference type="Gene3D" id="3.40.1520.10">
    <property type="entry name" value="Ta1353-like"/>
    <property type="match status" value="1"/>
</dbReference>
<reference evidence="1" key="2">
    <citation type="journal article" date="2007" name="Science">
        <title>Draft genome sequence of the sexually transmitted pathogen Trichomonas vaginalis.</title>
        <authorList>
            <person name="Carlton J.M."/>
            <person name="Hirt R.P."/>
            <person name="Silva J.C."/>
            <person name="Delcher A.L."/>
            <person name="Schatz M."/>
            <person name="Zhao Q."/>
            <person name="Wortman J.R."/>
            <person name="Bidwell S.L."/>
            <person name="Alsmark U.C.M."/>
            <person name="Besteiro S."/>
            <person name="Sicheritz-Ponten T."/>
            <person name="Noel C.J."/>
            <person name="Dacks J.B."/>
            <person name="Foster P.G."/>
            <person name="Simillion C."/>
            <person name="Van de Peer Y."/>
            <person name="Miranda-Saavedra D."/>
            <person name="Barton G.J."/>
            <person name="Westrop G.D."/>
            <person name="Mueller S."/>
            <person name="Dessi D."/>
            <person name="Fiori P.L."/>
            <person name="Ren Q."/>
            <person name="Paulsen I."/>
            <person name="Zhang H."/>
            <person name="Bastida-Corcuera F.D."/>
            <person name="Simoes-Barbosa A."/>
            <person name="Brown M.T."/>
            <person name="Hayes R.D."/>
            <person name="Mukherjee M."/>
            <person name="Okumura C.Y."/>
            <person name="Schneider R."/>
            <person name="Smith A.J."/>
            <person name="Vanacova S."/>
            <person name="Villalvazo M."/>
            <person name="Haas B.J."/>
            <person name="Pertea M."/>
            <person name="Feldblyum T.V."/>
            <person name="Utterback T.R."/>
            <person name="Shu C.L."/>
            <person name="Osoegawa K."/>
            <person name="de Jong P.J."/>
            <person name="Hrdy I."/>
            <person name="Horvathova L."/>
            <person name="Zubacova Z."/>
            <person name="Dolezal P."/>
            <person name="Malik S.B."/>
            <person name="Logsdon J.M. Jr."/>
            <person name="Henze K."/>
            <person name="Gupta A."/>
            <person name="Wang C.C."/>
            <person name="Dunne R.L."/>
            <person name="Upcroft J.A."/>
            <person name="Upcroft P."/>
            <person name="White O."/>
            <person name="Salzberg S.L."/>
            <person name="Tang P."/>
            <person name="Chiu C.-H."/>
            <person name="Lee Y.-S."/>
            <person name="Embley T.M."/>
            <person name="Coombs G.H."/>
            <person name="Mottram J.C."/>
            <person name="Tachezy J."/>
            <person name="Fraser-Liggett C.M."/>
            <person name="Johnson P.J."/>
        </authorList>
    </citation>
    <scope>NUCLEOTIDE SEQUENCE [LARGE SCALE GENOMIC DNA]</scope>
    <source>
        <strain evidence="1">G3</strain>
    </source>
</reference>
<protein>
    <recommendedName>
        <fullName evidence="3">Adenosine monophosphate-protein transferase</fullName>
    </recommendedName>
</protein>
<dbReference type="EMBL" id="DS113273">
    <property type="protein sequence ID" value="EAY14267.1"/>
    <property type="molecule type" value="Genomic_DNA"/>
</dbReference>
<dbReference type="InterPro" id="IPR007153">
    <property type="entry name" value="Adenosine_kinase"/>
</dbReference>
<dbReference type="OrthoDB" id="10252601at2759"/>
<dbReference type="InParanoid" id="A2DZD8"/>
<dbReference type="VEuPathDB" id="TrichDB:TVAGG3_1016920"/>
<organism evidence="1 2">
    <name type="scientific">Trichomonas vaginalis (strain ATCC PRA-98 / G3)</name>
    <dbReference type="NCBI Taxonomy" id="412133"/>
    <lineage>
        <taxon>Eukaryota</taxon>
        <taxon>Metamonada</taxon>
        <taxon>Parabasalia</taxon>
        <taxon>Trichomonadida</taxon>
        <taxon>Trichomonadidae</taxon>
        <taxon>Trichomonas</taxon>
    </lineage>
</organism>
<evidence type="ECO:0000313" key="2">
    <source>
        <dbReference type="Proteomes" id="UP000001542"/>
    </source>
</evidence>
<gene>
    <name evidence="1" type="ORF">TVAG_487100</name>
</gene>
<sequence>MSVEFEIVQVENPNELNLIFGQSHFIKTVEDIYECLISSAMGIKFGVAFCEASGPCLIRKAGNDDELVELAVKNAQKIGCGHSFIIFLKNAFPINVLHALRTVPEIVNFYCATANSLQVIVAKTAQGRGVSSVIDGFAPKGVEGEKETQERKDFLRMIGYKCK</sequence>
<dbReference type="Proteomes" id="UP000001542">
    <property type="component" value="Unassembled WGS sequence"/>
</dbReference>
<evidence type="ECO:0008006" key="3">
    <source>
        <dbReference type="Google" id="ProtNLM"/>
    </source>
</evidence>
<dbReference type="AlphaFoldDB" id="A2DZD8"/>
<reference evidence="1" key="1">
    <citation type="submission" date="2006-10" db="EMBL/GenBank/DDBJ databases">
        <authorList>
            <person name="Amadeo P."/>
            <person name="Zhao Q."/>
            <person name="Wortman J."/>
            <person name="Fraser-Liggett C."/>
            <person name="Carlton J."/>
        </authorList>
    </citation>
    <scope>NUCLEOTIDE SEQUENCE</scope>
    <source>
        <strain evidence="1">G3</strain>
    </source>
</reference>
<accession>A2DZD8</accession>
<dbReference type="STRING" id="5722.A2DZD8"/>
<name>A2DZD8_TRIV3</name>
<dbReference type="eggNOG" id="ENOG502S1CB">
    <property type="taxonomic scope" value="Eukaryota"/>
</dbReference>
<dbReference type="PANTHER" id="PTHR36155">
    <property type="entry name" value="BLL5354 PROTEIN"/>
    <property type="match status" value="1"/>
</dbReference>
<dbReference type="SUPFAM" id="SSF103165">
    <property type="entry name" value="Ta1353-like"/>
    <property type="match status" value="1"/>
</dbReference>
<dbReference type="VEuPathDB" id="TrichDB:TVAG_487100"/>
<dbReference type="RefSeq" id="XP_001326490.1">
    <property type="nucleotide sequence ID" value="XM_001326455.1"/>
</dbReference>
<evidence type="ECO:0000313" key="1">
    <source>
        <dbReference type="EMBL" id="EAY14267.1"/>
    </source>
</evidence>
<dbReference type="Pfam" id="PF04008">
    <property type="entry name" value="Adenosine_kin"/>
    <property type="match status" value="1"/>
</dbReference>
<dbReference type="KEGG" id="tva:4772255"/>
<dbReference type="InterPro" id="IPR036902">
    <property type="entry name" value="Ta1353-like_sf"/>
</dbReference>
<proteinExistence type="predicted"/>
<dbReference type="PANTHER" id="PTHR36155:SF1">
    <property type="entry name" value="BLL5354 PROTEIN"/>
    <property type="match status" value="1"/>
</dbReference>
<keyword evidence="2" id="KW-1185">Reference proteome</keyword>
<dbReference type="SMR" id="A2DZD8"/>